<comment type="subunit">
    <text evidence="2 8">Homodimer.</text>
</comment>
<evidence type="ECO:0000256" key="8">
    <source>
        <dbReference type="HAMAP-Rule" id="MF_00972"/>
    </source>
</evidence>
<dbReference type="HAMAP" id="MF_00972">
    <property type="entry name" value="tRNA_aden_deaminase"/>
    <property type="match status" value="1"/>
</dbReference>
<dbReference type="CDD" id="cd01285">
    <property type="entry name" value="nucleoside_deaminase"/>
    <property type="match status" value="1"/>
</dbReference>
<organism evidence="10 11">
    <name type="scientific">Sphingopyxis alaskensis (strain DSM 13593 / LMG 18877 / RB2256)</name>
    <name type="common">Sphingomonas alaskensis</name>
    <dbReference type="NCBI Taxonomy" id="317655"/>
    <lineage>
        <taxon>Bacteria</taxon>
        <taxon>Pseudomonadati</taxon>
        <taxon>Pseudomonadota</taxon>
        <taxon>Alphaproteobacteria</taxon>
        <taxon>Sphingomonadales</taxon>
        <taxon>Sphingomonadaceae</taxon>
        <taxon>Sphingopyxis</taxon>
    </lineage>
</organism>
<dbReference type="InterPro" id="IPR028883">
    <property type="entry name" value="tRNA_aden_deaminase"/>
</dbReference>
<dbReference type="EC" id="3.5.4.33" evidence="8"/>
<evidence type="ECO:0000256" key="6">
    <source>
        <dbReference type="ARBA" id="ARBA00022833"/>
    </source>
</evidence>
<dbReference type="OrthoDB" id="9802676at2"/>
<comment type="similarity">
    <text evidence="1">Belongs to the cytidine and deoxycytidylate deaminase family. ADAT2 subfamily.</text>
</comment>
<dbReference type="InterPro" id="IPR016192">
    <property type="entry name" value="APOBEC/CMP_deaminase_Zn-bd"/>
</dbReference>
<dbReference type="EMBL" id="CP000356">
    <property type="protein sequence ID" value="ABF54454.1"/>
    <property type="molecule type" value="Genomic_DNA"/>
</dbReference>
<dbReference type="PANTHER" id="PTHR11079:SF202">
    <property type="entry name" value="TRNA-SPECIFIC ADENOSINE DEAMINASE"/>
    <property type="match status" value="1"/>
</dbReference>
<feature type="binding site" evidence="8">
    <location>
        <position position="88"/>
    </location>
    <ligand>
        <name>Zn(2+)</name>
        <dbReference type="ChEBI" id="CHEBI:29105"/>
        <note>catalytic</note>
    </ligand>
</feature>
<feature type="binding site" evidence="8">
    <location>
        <position position="55"/>
    </location>
    <ligand>
        <name>Zn(2+)</name>
        <dbReference type="ChEBI" id="CHEBI:29105"/>
        <note>catalytic</note>
    </ligand>
</feature>
<dbReference type="Proteomes" id="UP000006578">
    <property type="component" value="Chromosome"/>
</dbReference>
<keyword evidence="4 8" id="KW-0479">Metal-binding</keyword>
<evidence type="ECO:0000256" key="1">
    <source>
        <dbReference type="ARBA" id="ARBA00010669"/>
    </source>
</evidence>
<proteinExistence type="inferred from homology"/>
<evidence type="ECO:0000256" key="5">
    <source>
        <dbReference type="ARBA" id="ARBA00022801"/>
    </source>
</evidence>
<dbReference type="Pfam" id="PF00383">
    <property type="entry name" value="dCMP_cyt_deam_1"/>
    <property type="match status" value="1"/>
</dbReference>
<dbReference type="InterPro" id="IPR002125">
    <property type="entry name" value="CMP_dCMP_dom"/>
</dbReference>
<keyword evidence="5 8" id="KW-0378">Hydrolase</keyword>
<comment type="cofactor">
    <cofactor evidence="8">
        <name>Zn(2+)</name>
        <dbReference type="ChEBI" id="CHEBI:29105"/>
    </cofactor>
    <text evidence="8">Binds 1 zinc ion per subunit.</text>
</comment>
<feature type="binding site" evidence="8">
    <location>
        <position position="85"/>
    </location>
    <ligand>
        <name>Zn(2+)</name>
        <dbReference type="ChEBI" id="CHEBI:29105"/>
        <note>catalytic</note>
    </ligand>
</feature>
<feature type="domain" description="CMP/dCMP-type deaminase" evidence="9">
    <location>
        <begin position="4"/>
        <end position="113"/>
    </location>
</feature>
<keyword evidence="6 8" id="KW-0862">Zinc</keyword>
<dbReference type="InterPro" id="IPR016193">
    <property type="entry name" value="Cytidine_deaminase-like"/>
</dbReference>
<keyword evidence="11" id="KW-1185">Reference proteome</keyword>
<evidence type="ECO:0000313" key="11">
    <source>
        <dbReference type="Proteomes" id="UP000006578"/>
    </source>
</evidence>
<sequence>MAPFPLPEPMRRALDLARIAADWGEVPVGAVIVKDGAVIAEGHNRPRESHDPTAHAEIVAMRMAAAKLGNERLDGCDLYVTLEPCAMCAGAIAHARIARLYYGADDPKGGAVVHGPRLFAQPTVHHRPEIYDGIGESEAAGLLRAFFAARRSNGS</sequence>
<dbReference type="HOGENOM" id="CLU_025810_3_2_5"/>
<evidence type="ECO:0000256" key="7">
    <source>
        <dbReference type="ARBA" id="ARBA00048045"/>
    </source>
</evidence>
<reference evidence="10 11" key="1">
    <citation type="journal article" date="2009" name="Proc. Natl. Acad. Sci. U.S.A.">
        <title>The genomic basis of trophic strategy in marine bacteria.</title>
        <authorList>
            <person name="Lauro F.M."/>
            <person name="McDougald D."/>
            <person name="Thomas T."/>
            <person name="Williams T.J."/>
            <person name="Egan S."/>
            <person name="Rice S."/>
            <person name="DeMaere M.Z."/>
            <person name="Ting L."/>
            <person name="Ertan H."/>
            <person name="Johnson J."/>
            <person name="Ferriera S."/>
            <person name="Lapidus A."/>
            <person name="Anderson I."/>
            <person name="Kyrpides N."/>
            <person name="Munk A.C."/>
            <person name="Detter C."/>
            <person name="Han C.S."/>
            <person name="Brown M.V."/>
            <person name="Robb F.T."/>
            <person name="Kjelleberg S."/>
            <person name="Cavicchioli R."/>
        </authorList>
    </citation>
    <scope>NUCLEOTIDE SEQUENCE [LARGE SCALE GENOMIC DNA]</scope>
    <source>
        <strain evidence="11">DSM 13593 / LMG 18877 / RB2256</strain>
    </source>
</reference>
<dbReference type="GO" id="GO:0002100">
    <property type="term" value="P:tRNA wobble adenosine to inosine editing"/>
    <property type="evidence" value="ECO:0007669"/>
    <property type="project" value="UniProtKB-UniRule"/>
</dbReference>
<evidence type="ECO:0000256" key="4">
    <source>
        <dbReference type="ARBA" id="ARBA00022723"/>
    </source>
</evidence>
<feature type="active site" description="Proton donor" evidence="8">
    <location>
        <position position="57"/>
    </location>
</feature>
<evidence type="ECO:0000256" key="2">
    <source>
        <dbReference type="ARBA" id="ARBA00011738"/>
    </source>
</evidence>
<dbReference type="eggNOG" id="COG0590">
    <property type="taxonomic scope" value="Bacteria"/>
</dbReference>
<protein>
    <recommendedName>
        <fullName evidence="8">tRNA-specific adenosine deaminase</fullName>
        <ecNumber evidence="8">3.5.4.33</ecNumber>
    </recommendedName>
</protein>
<evidence type="ECO:0000259" key="9">
    <source>
        <dbReference type="PROSITE" id="PS51747"/>
    </source>
</evidence>
<dbReference type="NCBIfam" id="NF008113">
    <property type="entry name" value="PRK10860.1"/>
    <property type="match status" value="1"/>
</dbReference>
<dbReference type="RefSeq" id="WP_011543019.1">
    <property type="nucleotide sequence ID" value="NC_008048.1"/>
</dbReference>
<evidence type="ECO:0000313" key="10">
    <source>
        <dbReference type="EMBL" id="ABF54454.1"/>
    </source>
</evidence>
<evidence type="ECO:0000256" key="3">
    <source>
        <dbReference type="ARBA" id="ARBA00022694"/>
    </source>
</evidence>
<dbReference type="PANTHER" id="PTHR11079">
    <property type="entry name" value="CYTOSINE DEAMINASE FAMILY MEMBER"/>
    <property type="match status" value="1"/>
</dbReference>
<accession>Q1GPG8</accession>
<gene>
    <name evidence="8" type="primary">tadA</name>
    <name evidence="10" type="ordered locus">Sala_2749</name>
</gene>
<name>Q1GPG8_SPHAL</name>
<dbReference type="AlphaFoldDB" id="Q1GPG8"/>
<dbReference type="STRING" id="317655.Sala_2749"/>
<dbReference type="GO" id="GO:0052717">
    <property type="term" value="F:tRNA-specific adenosine-34 deaminase activity"/>
    <property type="evidence" value="ECO:0007669"/>
    <property type="project" value="UniProtKB-UniRule"/>
</dbReference>
<dbReference type="PROSITE" id="PS00903">
    <property type="entry name" value="CYT_DCMP_DEAMINASES_1"/>
    <property type="match status" value="1"/>
</dbReference>
<comment type="function">
    <text evidence="8">Catalyzes the deamination of adenosine to inosine at the wobble position 34 of tRNA(Arg2).</text>
</comment>
<dbReference type="PROSITE" id="PS51747">
    <property type="entry name" value="CYT_DCMP_DEAMINASES_2"/>
    <property type="match status" value="1"/>
</dbReference>
<dbReference type="GO" id="GO:0008270">
    <property type="term" value="F:zinc ion binding"/>
    <property type="evidence" value="ECO:0007669"/>
    <property type="project" value="UniProtKB-UniRule"/>
</dbReference>
<dbReference type="Gene3D" id="3.40.140.10">
    <property type="entry name" value="Cytidine Deaminase, domain 2"/>
    <property type="match status" value="1"/>
</dbReference>
<dbReference type="KEGG" id="sal:Sala_2749"/>
<dbReference type="SUPFAM" id="SSF53927">
    <property type="entry name" value="Cytidine deaminase-like"/>
    <property type="match status" value="1"/>
</dbReference>
<comment type="catalytic activity">
    <reaction evidence="7 8">
        <text>adenosine(34) in tRNA + H2O + H(+) = inosine(34) in tRNA + NH4(+)</text>
        <dbReference type="Rhea" id="RHEA:43168"/>
        <dbReference type="Rhea" id="RHEA-COMP:10373"/>
        <dbReference type="Rhea" id="RHEA-COMP:10374"/>
        <dbReference type="ChEBI" id="CHEBI:15377"/>
        <dbReference type="ChEBI" id="CHEBI:15378"/>
        <dbReference type="ChEBI" id="CHEBI:28938"/>
        <dbReference type="ChEBI" id="CHEBI:74411"/>
        <dbReference type="ChEBI" id="CHEBI:82852"/>
        <dbReference type="EC" id="3.5.4.33"/>
    </reaction>
</comment>
<keyword evidence="3 8" id="KW-0819">tRNA processing</keyword>